<accession>A0A1C3VRU3</accession>
<evidence type="ECO:0000313" key="4">
    <source>
        <dbReference type="Proteomes" id="UP000199435"/>
    </source>
</evidence>
<keyword evidence="1" id="KW-0812">Transmembrane</keyword>
<keyword evidence="1" id="KW-0472">Membrane</keyword>
<dbReference type="PROSITE" id="PS50930">
    <property type="entry name" value="HTH_LYTTR"/>
    <property type="match status" value="1"/>
</dbReference>
<dbReference type="AlphaFoldDB" id="A0A1C3VRU3"/>
<evidence type="ECO:0000256" key="1">
    <source>
        <dbReference type="SAM" id="Phobius"/>
    </source>
</evidence>
<keyword evidence="1" id="KW-1133">Transmembrane helix</keyword>
<keyword evidence="3" id="KW-0238">DNA-binding</keyword>
<dbReference type="RefSeq" id="WP_092850074.1">
    <property type="nucleotide sequence ID" value="NZ_FMAH01000017.1"/>
</dbReference>
<dbReference type="STRING" id="411945.GA0061102_101717"/>
<reference evidence="4" key="1">
    <citation type="submission" date="2016-08" db="EMBL/GenBank/DDBJ databases">
        <authorList>
            <person name="Varghese N."/>
            <person name="Submissions Spin"/>
        </authorList>
    </citation>
    <scope>NUCLEOTIDE SEQUENCE [LARGE SCALE GENOMIC DNA]</scope>
    <source>
        <strain evidence="4">HAMBI 2971</strain>
    </source>
</reference>
<dbReference type="Pfam" id="PF04397">
    <property type="entry name" value="LytTR"/>
    <property type="match status" value="1"/>
</dbReference>
<organism evidence="3 4">
    <name type="scientific">Rhizobium miluonense</name>
    <dbReference type="NCBI Taxonomy" id="411945"/>
    <lineage>
        <taxon>Bacteria</taxon>
        <taxon>Pseudomonadati</taxon>
        <taxon>Pseudomonadota</taxon>
        <taxon>Alphaproteobacteria</taxon>
        <taxon>Hyphomicrobiales</taxon>
        <taxon>Rhizobiaceae</taxon>
        <taxon>Rhizobium/Agrobacterium group</taxon>
        <taxon>Rhizobium</taxon>
    </lineage>
</organism>
<proteinExistence type="predicted"/>
<feature type="transmembrane region" description="Helical" evidence="1">
    <location>
        <begin position="119"/>
        <end position="138"/>
    </location>
</feature>
<dbReference type="SMART" id="SM00850">
    <property type="entry name" value="LytTR"/>
    <property type="match status" value="1"/>
</dbReference>
<dbReference type="EMBL" id="FMAH01000017">
    <property type="protein sequence ID" value="SCB30511.1"/>
    <property type="molecule type" value="Genomic_DNA"/>
</dbReference>
<protein>
    <submittedName>
        <fullName evidence="3">LytTr DNA-binding domain-containing protein</fullName>
    </submittedName>
</protein>
<feature type="domain" description="HTH LytTR-type" evidence="2">
    <location>
        <begin position="173"/>
        <end position="221"/>
    </location>
</feature>
<dbReference type="GO" id="GO:0003677">
    <property type="term" value="F:DNA binding"/>
    <property type="evidence" value="ECO:0007669"/>
    <property type="project" value="UniProtKB-KW"/>
</dbReference>
<name>A0A1C3VRU3_9HYPH</name>
<evidence type="ECO:0000313" key="3">
    <source>
        <dbReference type="EMBL" id="SCB30511.1"/>
    </source>
</evidence>
<dbReference type="OrthoDB" id="7028951at2"/>
<dbReference type="InterPro" id="IPR007492">
    <property type="entry name" value="LytTR_DNA-bd_dom"/>
</dbReference>
<feature type="transmembrane region" description="Helical" evidence="1">
    <location>
        <begin position="49"/>
        <end position="67"/>
    </location>
</feature>
<gene>
    <name evidence="3" type="ORF">GA0061102_101717</name>
</gene>
<dbReference type="Proteomes" id="UP000199435">
    <property type="component" value="Unassembled WGS sequence"/>
</dbReference>
<evidence type="ECO:0000259" key="2">
    <source>
        <dbReference type="PROSITE" id="PS50930"/>
    </source>
</evidence>
<keyword evidence="4" id="KW-1185">Reference proteome</keyword>
<feature type="transmembrane region" description="Helical" evidence="1">
    <location>
        <begin position="79"/>
        <end position="99"/>
    </location>
</feature>
<dbReference type="Gene3D" id="2.40.50.1020">
    <property type="entry name" value="LytTr DNA-binding domain"/>
    <property type="match status" value="1"/>
</dbReference>
<sequence length="262" mass="28090">MTIPGIFSAAAPLQWRRPAAILLPLVVATALAVTGAFGTYVSMTLPLRLLHFAGVAIAICAIAFALCEIVQRFWFGGALPFWAMLAIGAITAPVGGWIVLEALGLSAPRALAHVTYSELTIQVLLSNLAIASLGWTLLRQSRPQSTACEAQQQLHPTTDQALRAKLPVGIRNAAILALSAEDHYVRVRTDRGEALILMNLAAAIAALGEDGGVRVHRSHWVSHQLAEKASMRACRRGVRVNDDTVLPVSRSGRKLLNEVWTG</sequence>
<feature type="transmembrane region" description="Helical" evidence="1">
    <location>
        <begin position="21"/>
        <end position="43"/>
    </location>
</feature>